<evidence type="ECO:0000259" key="4">
    <source>
        <dbReference type="PROSITE" id="PS50932"/>
    </source>
</evidence>
<dbReference type="Pfam" id="PF00356">
    <property type="entry name" value="LacI"/>
    <property type="match status" value="1"/>
</dbReference>
<evidence type="ECO:0000313" key="6">
    <source>
        <dbReference type="EMBL" id="MBW3082987.1"/>
    </source>
</evidence>
<dbReference type="PANTHER" id="PTHR30146:SF148">
    <property type="entry name" value="HTH-TYPE TRANSCRIPTIONAL REPRESSOR PURR-RELATED"/>
    <property type="match status" value="1"/>
</dbReference>
<feature type="domain" description="HTH lacI-type" evidence="4">
    <location>
        <begin position="15"/>
        <end position="71"/>
    </location>
</feature>
<accession>A0ABS6W9H9</accession>
<dbReference type="GO" id="GO:0003677">
    <property type="term" value="F:DNA binding"/>
    <property type="evidence" value="ECO:0007669"/>
    <property type="project" value="UniProtKB-KW"/>
</dbReference>
<dbReference type="Proteomes" id="UP000812844">
    <property type="component" value="Unassembled WGS sequence"/>
</dbReference>
<organism evidence="6 7">
    <name type="scientific">Bifidobacterium phasiani</name>
    <dbReference type="NCBI Taxonomy" id="2834431"/>
    <lineage>
        <taxon>Bacteria</taxon>
        <taxon>Bacillati</taxon>
        <taxon>Actinomycetota</taxon>
        <taxon>Actinomycetes</taxon>
        <taxon>Bifidobacteriales</taxon>
        <taxon>Bifidobacteriaceae</taxon>
        <taxon>Bifidobacterium</taxon>
    </lineage>
</organism>
<dbReference type="PROSITE" id="PS50932">
    <property type="entry name" value="HTH_LACI_2"/>
    <property type="match status" value="1"/>
</dbReference>
<dbReference type="SMART" id="SM00354">
    <property type="entry name" value="HTH_LACI"/>
    <property type="match status" value="1"/>
</dbReference>
<feature type="domain" description="HTH cro/C1-type" evidence="5">
    <location>
        <begin position="16"/>
        <end position="38"/>
    </location>
</feature>
<evidence type="ECO:0000256" key="3">
    <source>
        <dbReference type="ARBA" id="ARBA00023163"/>
    </source>
</evidence>
<dbReference type="Pfam" id="PF13377">
    <property type="entry name" value="Peripla_BP_3"/>
    <property type="match status" value="1"/>
</dbReference>
<keyword evidence="1" id="KW-0805">Transcription regulation</keyword>
<evidence type="ECO:0000259" key="5">
    <source>
        <dbReference type="PROSITE" id="PS50943"/>
    </source>
</evidence>
<keyword evidence="2 6" id="KW-0238">DNA-binding</keyword>
<dbReference type="EMBL" id="JAHBBD010000012">
    <property type="protein sequence ID" value="MBW3082987.1"/>
    <property type="molecule type" value="Genomic_DNA"/>
</dbReference>
<evidence type="ECO:0000256" key="2">
    <source>
        <dbReference type="ARBA" id="ARBA00023125"/>
    </source>
</evidence>
<dbReference type="InterPro" id="IPR000843">
    <property type="entry name" value="HTH_LacI"/>
</dbReference>
<sequence length="383" mass="41482">MVPPSVRSRRGGRMVTMKDVADRAGVSTSTVSRVLNGKERGRIKPDIAKEVRRQAKLLGYKPNPVARSLRTHSSRILGFVSDEISTTPFSGRIMLGAQDAARELGYILLAVNTGNDPELEEQEIDAIKRYGADGFLYAMMYNRPVTVPRSLDGVPAVLIDARDEDGVRPSISPDERRIGRDATERLLRAGCRRIMYVGADVPLVAQRGRLAGYREALESAGVGADGRLVVAVDEQDTTGEFLRAFEAMRPDGVFCFNDIRANLVYRAAAEHGLTVGRDLSVIGVDNQPFIAGILSPALSSIELPHYEMGYWGVRKLVSLIEDRDIDEGSLEHAPGTHTGDSAGSVAVGANDTQHVGVHAQLPSLKDEQALIGCVLVDKKSIVA</sequence>
<dbReference type="InterPro" id="IPR046335">
    <property type="entry name" value="LacI/GalR-like_sensor"/>
</dbReference>
<keyword evidence="3" id="KW-0804">Transcription</keyword>
<dbReference type="InterPro" id="IPR001387">
    <property type="entry name" value="Cro/C1-type_HTH"/>
</dbReference>
<dbReference type="PANTHER" id="PTHR30146">
    <property type="entry name" value="LACI-RELATED TRANSCRIPTIONAL REPRESSOR"/>
    <property type="match status" value="1"/>
</dbReference>
<protein>
    <submittedName>
        <fullName evidence="6">LacI family DNA-binding transcriptional regulator</fullName>
    </submittedName>
</protein>
<dbReference type="CDD" id="cd06288">
    <property type="entry name" value="PBP1_sucrose_transcription_regulator"/>
    <property type="match status" value="1"/>
</dbReference>
<dbReference type="PROSITE" id="PS00356">
    <property type="entry name" value="HTH_LACI_1"/>
    <property type="match status" value="1"/>
</dbReference>
<keyword evidence="7" id="KW-1185">Reference proteome</keyword>
<proteinExistence type="predicted"/>
<reference evidence="6 7" key="1">
    <citation type="submission" date="2021-05" db="EMBL/GenBank/DDBJ databases">
        <title>Phylogenetic classification of ten novel species belonging to the genus Bifidobacterium comprising B. colchicus sp. nov., B. abeli sp. nov., B. bicoloris sp. nov., B. guerezis sp. nov., B. rosaliae sp. nov., B. santillanensis sp. nov., B. argentati sp. nov., B. amazzoni sp. nov., B. pluviali sp. nov., and B. pinnaculum sp. nov.</title>
        <authorList>
            <person name="Lugli G.A."/>
            <person name="Ruiz Garcia L."/>
            <person name="Margolles A."/>
            <person name="Ventura M."/>
        </authorList>
    </citation>
    <scope>NUCLEOTIDE SEQUENCE [LARGE SCALE GENOMIC DNA]</scope>
    <source>
        <strain evidence="6 7">6T3</strain>
    </source>
</reference>
<comment type="caution">
    <text evidence="6">The sequence shown here is derived from an EMBL/GenBank/DDBJ whole genome shotgun (WGS) entry which is preliminary data.</text>
</comment>
<evidence type="ECO:0000256" key="1">
    <source>
        <dbReference type="ARBA" id="ARBA00023015"/>
    </source>
</evidence>
<gene>
    <name evidence="6" type="ORF">KIH73_06315</name>
</gene>
<dbReference type="RefSeq" id="WP_219081696.1">
    <property type="nucleotide sequence ID" value="NZ_JAHBBD010000012.1"/>
</dbReference>
<name>A0ABS6W9H9_9BIFI</name>
<evidence type="ECO:0000313" key="7">
    <source>
        <dbReference type="Proteomes" id="UP000812844"/>
    </source>
</evidence>
<dbReference type="CDD" id="cd01392">
    <property type="entry name" value="HTH_LacI"/>
    <property type="match status" value="1"/>
</dbReference>
<dbReference type="PROSITE" id="PS50943">
    <property type="entry name" value="HTH_CROC1"/>
    <property type="match status" value="1"/>
</dbReference>